<dbReference type="PANTHER" id="PTHR43861">
    <property type="entry name" value="TRANS-ACONITATE 2-METHYLTRANSFERASE-RELATED"/>
    <property type="match status" value="1"/>
</dbReference>
<dbReference type="PANTHER" id="PTHR43861:SF5">
    <property type="entry name" value="BLL5978 PROTEIN"/>
    <property type="match status" value="1"/>
</dbReference>
<keyword evidence="3" id="KW-0489">Methyltransferase</keyword>
<evidence type="ECO:0000259" key="2">
    <source>
        <dbReference type="Pfam" id="PF08484"/>
    </source>
</evidence>
<dbReference type="GO" id="GO:0008168">
    <property type="term" value="F:methyltransferase activity"/>
    <property type="evidence" value="ECO:0007669"/>
    <property type="project" value="UniProtKB-KW"/>
</dbReference>
<name>A0AAD0EBU6_9RHOB</name>
<dbReference type="CDD" id="cd02440">
    <property type="entry name" value="AdoMet_MTases"/>
    <property type="match status" value="1"/>
</dbReference>
<dbReference type="InterPro" id="IPR038576">
    <property type="entry name" value="Methyltransf_Zn-bd_dom_put_sf"/>
</dbReference>
<dbReference type="GO" id="GO:0032259">
    <property type="term" value="P:methylation"/>
    <property type="evidence" value="ECO:0007669"/>
    <property type="project" value="UniProtKB-KW"/>
</dbReference>
<reference evidence="3 4" key="1">
    <citation type="journal article" date="2017" name="Front. Microbiol.">
        <title>Phaeobacter piscinae sp. nov., a species of the Roseobacter group and potential aquaculture probiont.</title>
        <authorList>
            <person name="Sonnenschein E.C."/>
            <person name="Phippen C.B.W."/>
            <person name="Nielsen K.F."/>
            <person name="Mateiu R.V."/>
            <person name="Melchiorsen J."/>
            <person name="Gram L."/>
            <person name="Overmann J."/>
            <person name="Freese H.M."/>
        </authorList>
    </citation>
    <scope>NUCLEOTIDE SEQUENCE [LARGE SCALE GENOMIC DNA]</scope>
    <source>
        <strain evidence="3 4">P63</strain>
    </source>
</reference>
<dbReference type="Gene3D" id="3.40.50.720">
    <property type="entry name" value="NAD(P)-binding Rossmann-like Domain"/>
    <property type="match status" value="1"/>
</dbReference>
<organism evidence="3 4">
    <name type="scientific">Phaeobacter gallaeciensis</name>
    <dbReference type="NCBI Taxonomy" id="60890"/>
    <lineage>
        <taxon>Bacteria</taxon>
        <taxon>Pseudomonadati</taxon>
        <taxon>Pseudomonadota</taxon>
        <taxon>Alphaproteobacteria</taxon>
        <taxon>Rhodobacterales</taxon>
        <taxon>Roseobacteraceae</taxon>
        <taxon>Phaeobacter</taxon>
    </lineage>
</organism>
<feature type="domain" description="Methyltransferase putative zinc binding" evidence="1">
    <location>
        <begin position="5"/>
        <end position="65"/>
    </location>
</feature>
<dbReference type="AlphaFoldDB" id="A0AAD0EBU6"/>
<dbReference type="Gene3D" id="6.20.50.110">
    <property type="entry name" value="Methyltransferase, zinc-binding domain"/>
    <property type="match status" value="1"/>
</dbReference>
<evidence type="ECO:0000313" key="4">
    <source>
        <dbReference type="Proteomes" id="UP000217545"/>
    </source>
</evidence>
<dbReference type="InterPro" id="IPR013630">
    <property type="entry name" value="Methyltransf_Zn-bd_dom_put"/>
</dbReference>
<evidence type="ECO:0000259" key="1">
    <source>
        <dbReference type="Pfam" id="PF08421"/>
    </source>
</evidence>
<dbReference type="Pfam" id="PF13489">
    <property type="entry name" value="Methyltransf_23"/>
    <property type="match status" value="1"/>
</dbReference>
<dbReference type="EMBL" id="CP010784">
    <property type="protein sequence ID" value="ATF04671.1"/>
    <property type="molecule type" value="Genomic_DNA"/>
</dbReference>
<evidence type="ECO:0000313" key="3">
    <source>
        <dbReference type="EMBL" id="ATF04671.1"/>
    </source>
</evidence>
<dbReference type="Gene3D" id="3.40.50.150">
    <property type="entry name" value="Vaccinia Virus protein VP39"/>
    <property type="match status" value="1"/>
</dbReference>
<dbReference type="Proteomes" id="UP000217545">
    <property type="component" value="Chromosome"/>
</dbReference>
<keyword evidence="3" id="KW-0808">Transferase</keyword>
<dbReference type="InterPro" id="IPR013691">
    <property type="entry name" value="MeTrfase_14"/>
</dbReference>
<dbReference type="Pfam" id="PF08421">
    <property type="entry name" value="Methyltransf_13"/>
    <property type="match status" value="1"/>
</dbReference>
<dbReference type="Pfam" id="PF08484">
    <property type="entry name" value="Methyltransf_14"/>
    <property type="match status" value="1"/>
</dbReference>
<dbReference type="InterPro" id="IPR029063">
    <property type="entry name" value="SAM-dependent_MTases_sf"/>
</dbReference>
<dbReference type="SUPFAM" id="SSF53335">
    <property type="entry name" value="S-adenosyl-L-methionine-dependent methyltransferases"/>
    <property type="match status" value="1"/>
</dbReference>
<gene>
    <name evidence="3" type="ORF">PhaeoP63_00569</name>
</gene>
<feature type="domain" description="C-methyltransferase" evidence="2">
    <location>
        <begin position="239"/>
        <end position="379"/>
    </location>
</feature>
<protein>
    <submittedName>
        <fullName evidence="3">Methyltransferase</fullName>
    </submittedName>
</protein>
<proteinExistence type="predicted"/>
<sequence>MSMCCSLCQEENLVKFIDLGRQPLANKYPRPTDFEEEKFFSLEVFFCVTCKNVQLGEMVPRALMFEDYYYLSSVNGGLVRHFEALAEDLQGAEFIVDIGSNDGVLLRPLKQLGVCALGIEPSVNVSKIANDEGLETICAFFDEASARQIVNSHGEADVIVASSVFTHLDAPDEFIRAADILLAETGKLVIEVEYILNMINQLQYERFYLDRIFYYSISSMKTLFGKHGMVITQVEPVAQHGGSLRFTLMREAAGSQASELDELIATELEVLNSEALMDFGQRCRSLTDNLVAGLKSWRDAGVKVAGYGAPARLSTITNFGGIDSELLPFTVDDSPLKQGRTSPGAHIPVVAASELETYQPEVLVVFAYEYIDDIREKTGNAYDYYMPIPLVELKAS</sequence>
<accession>A0AAD0EBU6</accession>